<name>A0A508X7F2_9HYPH</name>
<proteinExistence type="predicted"/>
<evidence type="ECO:0000313" key="1">
    <source>
        <dbReference type="EMBL" id="VTZ65698.1"/>
    </source>
</evidence>
<sequence length="67" mass="7641">MRATSSAGRQQSRGIQLHLMPLPVVRLIHREGKGKVAKKYILARCWLTPRLWVKISDSHVRVPVRAS</sequence>
<organism evidence="1">
    <name type="scientific">Sinorhizobium medicae</name>
    <dbReference type="NCBI Taxonomy" id="110321"/>
    <lineage>
        <taxon>Bacteria</taxon>
        <taxon>Pseudomonadati</taxon>
        <taxon>Pseudomonadota</taxon>
        <taxon>Alphaproteobacteria</taxon>
        <taxon>Hyphomicrobiales</taxon>
        <taxon>Rhizobiaceae</taxon>
        <taxon>Sinorhizobium/Ensifer group</taxon>
        <taxon>Sinorhizobium</taxon>
    </lineage>
</organism>
<dbReference type="Proteomes" id="UP000507954">
    <property type="component" value="Unassembled WGS sequence"/>
</dbReference>
<dbReference type="EMBL" id="CABFNB010000161">
    <property type="protein sequence ID" value="VTZ65698.1"/>
    <property type="molecule type" value="Genomic_DNA"/>
</dbReference>
<dbReference type="AlphaFoldDB" id="A0A508X7F2"/>
<reference evidence="1" key="1">
    <citation type="submission" date="2019-06" db="EMBL/GenBank/DDBJ databases">
        <authorList>
            <person name="Le Quere A."/>
            <person name="Colella S."/>
        </authorList>
    </citation>
    <scope>NUCLEOTIDE SEQUENCE</scope>
    <source>
        <strain evidence="1">EmedicaeMD41</strain>
    </source>
</reference>
<accession>A0A508X7F2</accession>
<protein>
    <submittedName>
        <fullName evidence="1">Uncharacterized protein</fullName>
    </submittedName>
</protein>
<gene>
    <name evidence="1" type="ORF">EMEDMD4_90190</name>
</gene>